<dbReference type="EC" id="3.1.2.6" evidence="5"/>
<dbReference type="InterPro" id="IPR036866">
    <property type="entry name" value="RibonucZ/Hydroxyglut_hydro"/>
</dbReference>
<dbReference type="AlphaFoldDB" id="A0AAF0F4S6"/>
<dbReference type="PANTHER" id="PTHR11935:SF94">
    <property type="entry name" value="TENZING NORGAY, ISOFORM C"/>
    <property type="match status" value="1"/>
</dbReference>
<evidence type="ECO:0000256" key="5">
    <source>
        <dbReference type="ARBA" id="ARBA00011917"/>
    </source>
</evidence>
<dbReference type="SUPFAM" id="SSF56281">
    <property type="entry name" value="Metallo-hydrolase/oxidoreductase"/>
    <property type="match status" value="1"/>
</dbReference>
<dbReference type="GO" id="GO:0046872">
    <property type="term" value="F:metal ion binding"/>
    <property type="evidence" value="ECO:0007669"/>
    <property type="project" value="UniProtKB-KW"/>
</dbReference>
<dbReference type="InterPro" id="IPR032282">
    <property type="entry name" value="HAGH_C"/>
</dbReference>
<dbReference type="InterPro" id="IPR017782">
    <property type="entry name" value="Hydroxyacylglutathione_Hdrlase"/>
</dbReference>
<keyword evidence="8" id="KW-0862">Zinc</keyword>
<proteinExistence type="inferred from homology"/>
<gene>
    <name evidence="11" type="primary">GLO2</name>
    <name evidence="11" type="ORF">MJAP1_002840</name>
</gene>
<dbReference type="HAMAP" id="MF_01374">
    <property type="entry name" value="Glyoxalase_2"/>
    <property type="match status" value="1"/>
</dbReference>
<dbReference type="Proteomes" id="UP001217754">
    <property type="component" value="Chromosome 5"/>
</dbReference>
<dbReference type="GO" id="GO:0019243">
    <property type="term" value="P:methylglyoxal catabolic process to D-lactate via S-lactoyl-glutathione"/>
    <property type="evidence" value="ECO:0007669"/>
    <property type="project" value="InterPro"/>
</dbReference>
<keyword evidence="12" id="KW-1185">Reference proteome</keyword>
<comment type="pathway">
    <text evidence="3">Secondary metabolite metabolism; methylglyoxal degradation; (R)-lactate from methylglyoxal: step 2/2.</text>
</comment>
<evidence type="ECO:0000256" key="7">
    <source>
        <dbReference type="ARBA" id="ARBA00022801"/>
    </source>
</evidence>
<dbReference type="Pfam" id="PF16123">
    <property type="entry name" value="HAGH_C"/>
    <property type="match status" value="1"/>
</dbReference>
<evidence type="ECO:0000256" key="4">
    <source>
        <dbReference type="ARBA" id="ARBA00006759"/>
    </source>
</evidence>
<evidence type="ECO:0000259" key="10">
    <source>
        <dbReference type="SMART" id="SM00849"/>
    </source>
</evidence>
<dbReference type="GeneID" id="85226491"/>
<keyword evidence="7 11" id="KW-0378">Hydrolase</keyword>
<evidence type="ECO:0000313" key="12">
    <source>
        <dbReference type="Proteomes" id="UP001217754"/>
    </source>
</evidence>
<feature type="domain" description="Metallo-beta-lactamase" evidence="10">
    <location>
        <begin position="11"/>
        <end position="202"/>
    </location>
</feature>
<name>A0AAF0F4S6_9BASI</name>
<dbReference type="PANTHER" id="PTHR11935">
    <property type="entry name" value="BETA LACTAMASE DOMAIN"/>
    <property type="match status" value="1"/>
</dbReference>
<comment type="cofactor">
    <cofactor evidence="2">
        <name>Zn(2+)</name>
        <dbReference type="ChEBI" id="CHEBI:29105"/>
    </cofactor>
</comment>
<dbReference type="EMBL" id="CP119962">
    <property type="protein sequence ID" value="WFD39859.1"/>
    <property type="molecule type" value="Genomic_DNA"/>
</dbReference>
<dbReference type="InterPro" id="IPR035680">
    <property type="entry name" value="Clx_II_MBL"/>
</dbReference>
<accession>A0AAF0F4S6</accession>
<evidence type="ECO:0000256" key="1">
    <source>
        <dbReference type="ARBA" id="ARBA00001623"/>
    </source>
</evidence>
<evidence type="ECO:0000256" key="2">
    <source>
        <dbReference type="ARBA" id="ARBA00001947"/>
    </source>
</evidence>
<keyword evidence="6" id="KW-0479">Metal-binding</keyword>
<dbReference type="SMART" id="SM00849">
    <property type="entry name" value="Lactamase_B"/>
    <property type="match status" value="1"/>
</dbReference>
<evidence type="ECO:0000256" key="9">
    <source>
        <dbReference type="ARBA" id="ARBA00031044"/>
    </source>
</evidence>
<evidence type="ECO:0000313" key="11">
    <source>
        <dbReference type="EMBL" id="WFD39859.1"/>
    </source>
</evidence>
<reference evidence="11" key="1">
    <citation type="submission" date="2023-03" db="EMBL/GenBank/DDBJ databases">
        <title>Mating type loci evolution in Malassezia.</title>
        <authorList>
            <person name="Coelho M.A."/>
        </authorList>
    </citation>
    <scope>NUCLEOTIDE SEQUENCE</scope>
    <source>
        <strain evidence="11">CBS 9431</strain>
    </source>
</reference>
<organism evidence="11 12">
    <name type="scientific">Malassezia japonica</name>
    <dbReference type="NCBI Taxonomy" id="223818"/>
    <lineage>
        <taxon>Eukaryota</taxon>
        <taxon>Fungi</taxon>
        <taxon>Dikarya</taxon>
        <taxon>Basidiomycota</taxon>
        <taxon>Ustilaginomycotina</taxon>
        <taxon>Malasseziomycetes</taxon>
        <taxon>Malasseziales</taxon>
        <taxon>Malasseziaceae</taxon>
        <taxon>Malassezia</taxon>
    </lineage>
</organism>
<dbReference type="GO" id="GO:0004416">
    <property type="term" value="F:hydroxyacylglutathione hydrolase activity"/>
    <property type="evidence" value="ECO:0007669"/>
    <property type="project" value="UniProtKB-EC"/>
</dbReference>
<evidence type="ECO:0000256" key="3">
    <source>
        <dbReference type="ARBA" id="ARBA00004963"/>
    </source>
</evidence>
<evidence type="ECO:0000256" key="8">
    <source>
        <dbReference type="ARBA" id="ARBA00022833"/>
    </source>
</evidence>
<sequence>MRIIPVPVREDNYAYILMSTPTQNGVRPEAVFVDPYDVAKVRQAAHDAGLSDSDIIGSITTHGHYDHAGGNETFAKEFPSRLIYGGSPKIDGVTNVVKDGDKFTLFSKSAPVAVSCHATPCHTRDSIAFLVDDARSNDELAKTPNGVKEGAAGEKKRGVFTGDTLFISGCGRFFEGTPEEMHTALNKVLASLPDDTLVYCGHEYTKSNAAFSAAVLPNRPAIQALVRDLQSKRNQGITTGLYTLAEEREHNPFMLVSDPEVQRVAKTSDPVSTMQYLREAKNAGALRTNI</sequence>
<dbReference type="RefSeq" id="XP_060122756.1">
    <property type="nucleotide sequence ID" value="XM_060266773.1"/>
</dbReference>
<comment type="catalytic activity">
    <reaction evidence="1">
        <text>an S-(2-hydroxyacyl)glutathione + H2O = a 2-hydroxy carboxylate + glutathione + H(+)</text>
        <dbReference type="Rhea" id="RHEA:21864"/>
        <dbReference type="ChEBI" id="CHEBI:15377"/>
        <dbReference type="ChEBI" id="CHEBI:15378"/>
        <dbReference type="ChEBI" id="CHEBI:57925"/>
        <dbReference type="ChEBI" id="CHEBI:58896"/>
        <dbReference type="ChEBI" id="CHEBI:71261"/>
        <dbReference type="EC" id="3.1.2.6"/>
    </reaction>
</comment>
<evidence type="ECO:0000256" key="6">
    <source>
        <dbReference type="ARBA" id="ARBA00022723"/>
    </source>
</evidence>
<dbReference type="CDD" id="cd07723">
    <property type="entry name" value="hydroxyacylglutathione_hydrolase_MBL-fold"/>
    <property type="match status" value="1"/>
</dbReference>
<dbReference type="Pfam" id="PF00753">
    <property type="entry name" value="Lactamase_B"/>
    <property type="match status" value="1"/>
</dbReference>
<protein>
    <recommendedName>
        <fullName evidence="5">hydroxyacylglutathione hydrolase</fullName>
        <ecNumber evidence="5">3.1.2.6</ecNumber>
    </recommendedName>
    <alternativeName>
        <fullName evidence="9">Glyoxalase II</fullName>
    </alternativeName>
</protein>
<comment type="similarity">
    <text evidence="4">Belongs to the metallo-beta-lactamase superfamily. Glyoxalase II family.</text>
</comment>
<dbReference type="Gene3D" id="3.60.15.10">
    <property type="entry name" value="Ribonuclease Z/Hydroxyacylglutathione hydrolase-like"/>
    <property type="match status" value="1"/>
</dbReference>
<dbReference type="InterPro" id="IPR001279">
    <property type="entry name" value="Metallo-B-lactamas"/>
</dbReference>